<protein>
    <submittedName>
        <fullName evidence="1">Uncharacterized protein</fullName>
    </submittedName>
</protein>
<sequence>MRAAARSRAAYSDTASAYAALPAFSADCRAAHRHGAASAQHMVREF</sequence>
<comment type="caution">
    <text evidence="1">The sequence shown here is derived from an EMBL/GenBank/DDBJ whole genome shotgun (WGS) entry which is preliminary data.</text>
</comment>
<organism evidence="1 2">
    <name type="scientific">Streptomyces sp. 900116325</name>
    <dbReference type="NCBI Taxonomy" id="3154295"/>
    <lineage>
        <taxon>Bacteria</taxon>
        <taxon>Bacillati</taxon>
        <taxon>Actinomycetota</taxon>
        <taxon>Actinomycetes</taxon>
        <taxon>Kitasatosporales</taxon>
        <taxon>Streptomycetaceae</taxon>
        <taxon>Streptomyces</taxon>
    </lineage>
</organism>
<dbReference type="EMBL" id="JBEXIP010000074">
    <property type="protein sequence ID" value="MET8438845.1"/>
    <property type="molecule type" value="Genomic_DNA"/>
</dbReference>
<accession>A0ABV2ULY2</accession>
<keyword evidence="2" id="KW-1185">Reference proteome</keyword>
<dbReference type="Proteomes" id="UP001550044">
    <property type="component" value="Unassembled WGS sequence"/>
</dbReference>
<reference evidence="1 2" key="1">
    <citation type="submission" date="2024-06" db="EMBL/GenBank/DDBJ databases">
        <title>The Natural Products Discovery Center: Release of the First 8490 Sequenced Strains for Exploring Actinobacteria Biosynthetic Diversity.</title>
        <authorList>
            <person name="Kalkreuter E."/>
            <person name="Kautsar S.A."/>
            <person name="Yang D."/>
            <person name="Bader C.D."/>
            <person name="Teijaro C.N."/>
            <person name="Fluegel L."/>
            <person name="Davis C.M."/>
            <person name="Simpson J.R."/>
            <person name="Lauterbach L."/>
            <person name="Steele A.D."/>
            <person name="Gui C."/>
            <person name="Meng S."/>
            <person name="Li G."/>
            <person name="Viehrig K."/>
            <person name="Ye F."/>
            <person name="Su P."/>
            <person name="Kiefer A.F."/>
            <person name="Nichols A."/>
            <person name="Cepeda A.J."/>
            <person name="Yan W."/>
            <person name="Fan B."/>
            <person name="Jiang Y."/>
            <person name="Adhikari A."/>
            <person name="Zheng C.-J."/>
            <person name="Schuster L."/>
            <person name="Cowan T.M."/>
            <person name="Smanski M.J."/>
            <person name="Chevrette M.G."/>
            <person name="De Carvalho L.P.S."/>
            <person name="Shen B."/>
        </authorList>
    </citation>
    <scope>NUCLEOTIDE SEQUENCE [LARGE SCALE GENOMIC DNA]</scope>
    <source>
        <strain evidence="1 2">NPDC005137</strain>
    </source>
</reference>
<proteinExistence type="predicted"/>
<evidence type="ECO:0000313" key="2">
    <source>
        <dbReference type="Proteomes" id="UP001550044"/>
    </source>
</evidence>
<name>A0ABV2ULY2_9ACTN</name>
<gene>
    <name evidence="1" type="ORF">ABZV61_40500</name>
</gene>
<dbReference type="RefSeq" id="WP_356504779.1">
    <property type="nucleotide sequence ID" value="NZ_JBEXEF010000131.1"/>
</dbReference>
<evidence type="ECO:0000313" key="1">
    <source>
        <dbReference type="EMBL" id="MET8438845.1"/>
    </source>
</evidence>